<feature type="chain" id="PRO_5019759956" evidence="1">
    <location>
        <begin position="22"/>
        <end position="174"/>
    </location>
</feature>
<evidence type="ECO:0000256" key="1">
    <source>
        <dbReference type="SAM" id="SignalP"/>
    </source>
</evidence>
<accession>A0A495WA11</accession>
<keyword evidence="3" id="KW-1185">Reference proteome</keyword>
<dbReference type="EMBL" id="RBXP01000015">
    <property type="protein sequence ID" value="RKT58007.1"/>
    <property type="molecule type" value="Genomic_DNA"/>
</dbReference>
<evidence type="ECO:0000313" key="2">
    <source>
        <dbReference type="EMBL" id="RKT58007.1"/>
    </source>
</evidence>
<organism evidence="2 3">
    <name type="scientific">Azonexus fungiphilus</name>
    <dbReference type="NCBI Taxonomy" id="146940"/>
    <lineage>
        <taxon>Bacteria</taxon>
        <taxon>Pseudomonadati</taxon>
        <taxon>Pseudomonadota</taxon>
        <taxon>Betaproteobacteria</taxon>
        <taxon>Rhodocyclales</taxon>
        <taxon>Azonexaceae</taxon>
        <taxon>Azonexus</taxon>
    </lineage>
</organism>
<comment type="caution">
    <text evidence="2">The sequence shown here is derived from an EMBL/GenBank/DDBJ whole genome shotgun (WGS) entry which is preliminary data.</text>
</comment>
<keyword evidence="1" id="KW-0732">Signal</keyword>
<feature type="signal peptide" evidence="1">
    <location>
        <begin position="1"/>
        <end position="21"/>
    </location>
</feature>
<name>A0A495WA11_9RHOO</name>
<reference evidence="2 3" key="1">
    <citation type="submission" date="2018-10" db="EMBL/GenBank/DDBJ databases">
        <title>Genomic Encyclopedia of Type Strains, Phase IV (KMG-IV): sequencing the most valuable type-strain genomes for metagenomic binning, comparative biology and taxonomic classification.</title>
        <authorList>
            <person name="Goeker M."/>
        </authorList>
    </citation>
    <scope>NUCLEOTIDE SEQUENCE [LARGE SCALE GENOMIC DNA]</scope>
    <source>
        <strain evidence="2 3">DSM 23841</strain>
    </source>
</reference>
<dbReference type="Proteomes" id="UP000270626">
    <property type="component" value="Unassembled WGS sequence"/>
</dbReference>
<evidence type="ECO:0000313" key="3">
    <source>
        <dbReference type="Proteomes" id="UP000270626"/>
    </source>
</evidence>
<gene>
    <name evidence="2" type="ORF">DFR40_1948</name>
</gene>
<sequence length="174" mass="18975">MRARAVGMAGLCLWLAGPAAAQDELVEIAEVRWTRAVDPLTRQPGAALVTAPARTPLTLWMRLRAGEAGLARLAADGRLPLRHRWFRESFAGVSAEGVSEMTDSIVLEAGKRELLGRLRREAEARGSFDWRTWSGKARPGPGRWSVAVVYADNTPVLCRGDGAPQPCRYAITVK</sequence>
<proteinExistence type="predicted"/>
<dbReference type="AlphaFoldDB" id="A0A495WA11"/>
<protein>
    <submittedName>
        <fullName evidence="2">Uncharacterized protein</fullName>
    </submittedName>
</protein>